<name>A0ABX1TQZ8_9GAMM</name>
<evidence type="ECO:0000256" key="7">
    <source>
        <dbReference type="ARBA" id="ARBA00023237"/>
    </source>
</evidence>
<organism evidence="9 10">
    <name type="scientific">Candidatus Competibacter phosphatis</name>
    <dbReference type="NCBI Taxonomy" id="221280"/>
    <lineage>
        <taxon>Bacteria</taxon>
        <taxon>Pseudomonadati</taxon>
        <taxon>Pseudomonadota</taxon>
        <taxon>Gammaproteobacteria</taxon>
        <taxon>Candidatus Competibacteraceae</taxon>
        <taxon>Candidatus Competibacter</taxon>
    </lineage>
</organism>
<dbReference type="PANTHER" id="PTHR30069">
    <property type="entry name" value="TONB-DEPENDENT OUTER MEMBRANE RECEPTOR"/>
    <property type="match status" value="1"/>
</dbReference>
<dbReference type="SUPFAM" id="SSF56935">
    <property type="entry name" value="Porins"/>
    <property type="match status" value="1"/>
</dbReference>
<comment type="caution">
    <text evidence="9">The sequence shown here is derived from an EMBL/GenBank/DDBJ whole genome shotgun (WGS) entry which is preliminary data.</text>
</comment>
<evidence type="ECO:0000259" key="8">
    <source>
        <dbReference type="Pfam" id="PF00593"/>
    </source>
</evidence>
<comment type="subcellular location">
    <subcellularLocation>
        <location evidence="1">Cell outer membrane</location>
        <topology evidence="1">Multi-pass membrane protein</topology>
    </subcellularLocation>
</comment>
<protein>
    <submittedName>
        <fullName evidence="9">TonB-dependent receptor</fullName>
    </submittedName>
</protein>
<keyword evidence="9" id="KW-0675">Receptor</keyword>
<evidence type="ECO:0000256" key="4">
    <source>
        <dbReference type="ARBA" id="ARBA00022692"/>
    </source>
</evidence>
<sequence>MTAIQASTITAATPIYRSSATSRSRRVANYNCKPDSRGAITKFRTLTPPCQRIRATFQSPIIFRACAGGGLARRMTSGSSRCRTTPFTTATRALPTTACSPASSCVSITTSKKRVTKPTPNISDAFPTAGAPRPASVITTRRCIPPRYFDTDETLDNAVSWLAGHTEYRIDPAWVVNVGAMLEHSSLTRSWLFLPRISVHHHLDGRQTLRIAYATGSRQPTLYENDGRAIVRATNAPLTIYGVIASGDLDPEISRSLEVGYHWQSGRNQFDARLFRERYSDYIGTYYRPAPDVPTMLPGVVLDFANDDPITVRGLEAQWDWRNGSGTRLFASYALTTIDASGTRFDAGYQDTAPRHGLGLLVSQEFGNGWQASLNYDYQSGMQWYRDEPIDRYHQLGARIAKRFKLGSTPVAAEVIGANLLGPIEDYLPDQSWDRTLFFRVSVDY</sequence>
<proteinExistence type="predicted"/>
<dbReference type="InterPro" id="IPR000531">
    <property type="entry name" value="Beta-barrel_TonB"/>
</dbReference>
<dbReference type="EMBL" id="SPMZ01000076">
    <property type="protein sequence ID" value="NMQ21129.1"/>
    <property type="molecule type" value="Genomic_DNA"/>
</dbReference>
<dbReference type="Pfam" id="PF00593">
    <property type="entry name" value="TonB_dep_Rec_b-barrel"/>
    <property type="match status" value="1"/>
</dbReference>
<keyword evidence="4" id="KW-0812">Transmembrane</keyword>
<keyword evidence="2" id="KW-0813">Transport</keyword>
<accession>A0ABX1TQZ8</accession>
<dbReference type="Proteomes" id="UP000760480">
    <property type="component" value="Unassembled WGS sequence"/>
</dbReference>
<dbReference type="RefSeq" id="WP_312915781.1">
    <property type="nucleotide sequence ID" value="NZ_SPMZ01000076.1"/>
</dbReference>
<keyword evidence="10" id="KW-1185">Reference proteome</keyword>
<feature type="domain" description="TonB-dependent receptor-like beta-barrel" evidence="8">
    <location>
        <begin position="148"/>
        <end position="404"/>
    </location>
</feature>
<keyword evidence="3" id="KW-1134">Transmembrane beta strand</keyword>
<dbReference type="PANTHER" id="PTHR30069:SF27">
    <property type="entry name" value="BLL4766 PROTEIN"/>
    <property type="match status" value="1"/>
</dbReference>
<evidence type="ECO:0000256" key="5">
    <source>
        <dbReference type="ARBA" id="ARBA00023077"/>
    </source>
</evidence>
<evidence type="ECO:0000313" key="9">
    <source>
        <dbReference type="EMBL" id="NMQ21129.1"/>
    </source>
</evidence>
<evidence type="ECO:0000256" key="3">
    <source>
        <dbReference type="ARBA" id="ARBA00022452"/>
    </source>
</evidence>
<evidence type="ECO:0000256" key="6">
    <source>
        <dbReference type="ARBA" id="ARBA00023136"/>
    </source>
</evidence>
<reference evidence="9 10" key="1">
    <citation type="submission" date="2019-03" db="EMBL/GenBank/DDBJ databases">
        <title>Metabolic reconstructions from genomes of highly enriched 'Candidatus Accumulibacter' and 'Candidatus Competibacter' bioreactor populations.</title>
        <authorList>
            <person name="Annavajhala M.K."/>
            <person name="Welles L."/>
            <person name="Abbas B."/>
            <person name="Sorokin D."/>
            <person name="Park H."/>
            <person name="Van Loosdrecht M."/>
            <person name="Chandran K."/>
        </authorList>
    </citation>
    <scope>NUCLEOTIDE SEQUENCE [LARGE SCALE GENOMIC DNA]</scope>
    <source>
        <strain evidence="9 10">SBR_G</strain>
    </source>
</reference>
<evidence type="ECO:0000256" key="1">
    <source>
        <dbReference type="ARBA" id="ARBA00004571"/>
    </source>
</evidence>
<keyword evidence="5" id="KW-0798">TonB box</keyword>
<dbReference type="InterPro" id="IPR039426">
    <property type="entry name" value="TonB-dep_rcpt-like"/>
</dbReference>
<evidence type="ECO:0000313" key="10">
    <source>
        <dbReference type="Proteomes" id="UP000760480"/>
    </source>
</evidence>
<gene>
    <name evidence="9" type="ORF">E4P82_19180</name>
</gene>
<keyword evidence="7" id="KW-0998">Cell outer membrane</keyword>
<dbReference type="InterPro" id="IPR036942">
    <property type="entry name" value="Beta-barrel_TonB_sf"/>
</dbReference>
<keyword evidence="6" id="KW-0472">Membrane</keyword>
<dbReference type="Gene3D" id="2.40.170.20">
    <property type="entry name" value="TonB-dependent receptor, beta-barrel domain"/>
    <property type="match status" value="1"/>
</dbReference>
<evidence type="ECO:0000256" key="2">
    <source>
        <dbReference type="ARBA" id="ARBA00022448"/>
    </source>
</evidence>